<dbReference type="AlphaFoldDB" id="A0A077ASZ1"/>
<keyword evidence="2" id="KW-1185">Reference proteome</keyword>
<proteinExistence type="predicted"/>
<dbReference type="EMBL" id="CP008941">
    <property type="protein sequence ID" value="AIK96322.1"/>
    <property type="molecule type" value="Genomic_DNA"/>
</dbReference>
<accession>A0A077ASZ1</accession>
<reference evidence="1 2" key="1">
    <citation type="submission" date="2014-07" db="EMBL/GenBank/DDBJ databases">
        <title>Comparative genomic insights into amoeba endosymbionts belonging to the families of Holosporaceae and Candidatus Midichloriaceae within Rickettsiales.</title>
        <authorList>
            <person name="Wang Z."/>
            <person name="Wu M."/>
        </authorList>
    </citation>
    <scope>NUCLEOTIDE SEQUENCE [LARGE SCALE GENOMIC DNA]</scope>
    <source>
        <strain evidence="1">PRA3</strain>
    </source>
</reference>
<dbReference type="Proteomes" id="UP000028926">
    <property type="component" value="Chromosome"/>
</dbReference>
<dbReference type="KEGG" id="paca:ID47_05610"/>
<evidence type="ECO:0000313" key="2">
    <source>
        <dbReference type="Proteomes" id="UP000028926"/>
    </source>
</evidence>
<sequence length="393" mass="45897">MNFKFFSIILLISTPVLSMEGEVLNRGVKRPFLSMEGEVPKMERNLLLLRKEVKAKGRRKKMDLSCYESLIDFQSAPISQESVHPRQSGNVPLKVKNISSTKQLKNLLELSKNGQGLTHQKIQKAVQLMSDIYISLQNKSYDGSLKEYENFLVWGEQLLDAIMKHPLKAIYSKEYVSLIKYLTDIGNTVYKTSNEKKRLLVNYDSFHTQMKELIKHRLLTCNEQISYHRTYIRILNAILTVTDDPLEQKKLLYSIIDRNQELLLVKKTIEDCNDITFLFNNYGRLYALEADNKSKFTLLEDALAWCGKLRKDYKMRSELRQFIRTQAMQYQEWKKDVKEVLSLGFTPASSWEMWTILPFSYTLEAVSNRETVLLPDFKPALDRQMLESFKLSL</sequence>
<gene>
    <name evidence="1" type="ORF">ID47_05610</name>
</gene>
<name>A0A077ASZ1_9PROT</name>
<organism evidence="1 2">
    <name type="scientific">Candidatus Odyssella acanthamoebae</name>
    <dbReference type="NCBI Taxonomy" id="91604"/>
    <lineage>
        <taxon>Bacteria</taxon>
        <taxon>Pseudomonadati</taxon>
        <taxon>Pseudomonadota</taxon>
        <taxon>Alphaproteobacteria</taxon>
        <taxon>Holosporales</taxon>
        <taxon>Candidatus Paracaedibacteraceae</taxon>
        <taxon>Candidatus Odyssella</taxon>
    </lineage>
</organism>
<protein>
    <submittedName>
        <fullName evidence="1">Uncharacterized protein</fullName>
    </submittedName>
</protein>
<dbReference type="HOGENOM" id="CLU_701480_0_0_5"/>
<evidence type="ECO:0000313" key="1">
    <source>
        <dbReference type="EMBL" id="AIK96322.1"/>
    </source>
</evidence>